<organism evidence="4 5">
    <name type="scientific">Effrenium voratum</name>
    <dbReference type="NCBI Taxonomy" id="2562239"/>
    <lineage>
        <taxon>Eukaryota</taxon>
        <taxon>Sar</taxon>
        <taxon>Alveolata</taxon>
        <taxon>Dinophyceae</taxon>
        <taxon>Suessiales</taxon>
        <taxon>Symbiodiniaceae</taxon>
        <taxon>Effrenium</taxon>
    </lineage>
</organism>
<dbReference type="PANTHER" id="PTHR24198">
    <property type="entry name" value="ANKYRIN REPEAT AND PROTEIN KINASE DOMAIN-CONTAINING PROTEIN"/>
    <property type="match status" value="1"/>
</dbReference>
<dbReference type="Gene3D" id="1.25.40.20">
    <property type="entry name" value="Ankyrin repeat-containing domain"/>
    <property type="match status" value="2"/>
</dbReference>
<dbReference type="Pfam" id="PF00023">
    <property type="entry name" value="Ank"/>
    <property type="match status" value="2"/>
</dbReference>
<accession>A0AA36HYX2</accession>
<dbReference type="EMBL" id="CAUJNA010000499">
    <property type="protein sequence ID" value="CAJ1377918.1"/>
    <property type="molecule type" value="Genomic_DNA"/>
</dbReference>
<keyword evidence="5" id="KW-1185">Reference proteome</keyword>
<dbReference type="PROSITE" id="PS50088">
    <property type="entry name" value="ANK_REPEAT"/>
    <property type="match status" value="3"/>
</dbReference>
<dbReference type="PROSITE" id="PS50297">
    <property type="entry name" value="ANK_REP_REGION"/>
    <property type="match status" value="1"/>
</dbReference>
<keyword evidence="2 3" id="KW-0040">ANK repeat</keyword>
<dbReference type="SUPFAM" id="SSF48403">
    <property type="entry name" value="Ankyrin repeat"/>
    <property type="match status" value="1"/>
</dbReference>
<dbReference type="Proteomes" id="UP001178507">
    <property type="component" value="Unassembled WGS sequence"/>
</dbReference>
<proteinExistence type="predicted"/>
<sequence length="700" mass="77009">MACGSYAAHPDTCAMKMVMLCSREGFFPALICGGTEVSSSEIKEMVCLGDMPRTPLEDRAACLATPKELPTDFPMYVVPMEAVLKMTEVRPHQELLHEGLLEAFDPAHGKAMFISHEWTAEQHPDPDGKQLKIFQQAMSNLLSGSTVAQPNVWTEFVFRIAGGSAQGFKASQLTATPISVWYDYFCIPQYAIEARSRSVSANQFQDQRNAIASIPAYIDKCDFFVALCPLMAHESRSFLSTESWQQRGWCRAEAAARDLSVSNGLTLIIESPRQVSLAAGYSISKSPGDGEFTIPRDRKVVGELVKAVVQKQLHTSLRKRDFPRYRFLLHHQSVLMRNTDTLPAGFEEGLGYAASSPQQIVKDFLQQNGFEKISDRDRAGWSPLLYAALGGKPEVIEALLLQGADPNDYIRKVQNLVMFVNGTPAVSICAGQQHNEAMRVLLRFGADPNKQDPGGSTPLFYVSNSDNAEGAKILIEAGADPTLTSIFDTNAFDQACTMGATKVLKDVLKLPPHAASQREAIGFATSVGHGSPETISVLLQMGCDKDGVVQKRNTLSKLVFTAFELKHRVAPTSMTTLAYHETNATPLMRSILSGCYSCAHMLLQNGARVDVRNSRNQTAFDLAVKKHVPDSLLWALWRRGAGDYASKVSIAWWSSNAPDRFPVTMEDIEHPESISNVSTSIFEISQDLESFDDPMVSVCF</sequence>
<gene>
    <name evidence="4" type="ORF">EVOR1521_LOCUS6599</name>
</gene>
<evidence type="ECO:0000256" key="2">
    <source>
        <dbReference type="ARBA" id="ARBA00023043"/>
    </source>
</evidence>
<reference evidence="4" key="1">
    <citation type="submission" date="2023-08" db="EMBL/GenBank/DDBJ databases">
        <authorList>
            <person name="Chen Y."/>
            <person name="Shah S."/>
            <person name="Dougan E. K."/>
            <person name="Thang M."/>
            <person name="Chan C."/>
        </authorList>
    </citation>
    <scope>NUCLEOTIDE SEQUENCE</scope>
</reference>
<dbReference type="Pfam" id="PF12796">
    <property type="entry name" value="Ank_2"/>
    <property type="match status" value="1"/>
</dbReference>
<feature type="repeat" description="ANK" evidence="3">
    <location>
        <begin position="454"/>
        <end position="486"/>
    </location>
</feature>
<keyword evidence="1" id="KW-0677">Repeat</keyword>
<feature type="repeat" description="ANK" evidence="3">
    <location>
        <begin position="582"/>
        <end position="614"/>
    </location>
</feature>
<comment type="caution">
    <text evidence="4">The sequence shown here is derived from an EMBL/GenBank/DDBJ whole genome shotgun (WGS) entry which is preliminary data.</text>
</comment>
<dbReference type="SMART" id="SM00248">
    <property type="entry name" value="ANK"/>
    <property type="match status" value="4"/>
</dbReference>
<dbReference type="InterPro" id="IPR036770">
    <property type="entry name" value="Ankyrin_rpt-contain_sf"/>
</dbReference>
<evidence type="ECO:0000313" key="5">
    <source>
        <dbReference type="Proteomes" id="UP001178507"/>
    </source>
</evidence>
<name>A0AA36HYX2_9DINO</name>
<evidence type="ECO:0000256" key="3">
    <source>
        <dbReference type="PROSITE-ProRule" id="PRU00023"/>
    </source>
</evidence>
<feature type="repeat" description="ANK" evidence="3">
    <location>
        <begin position="379"/>
        <end position="407"/>
    </location>
</feature>
<protein>
    <submittedName>
        <fullName evidence="4">Uncharacterized protein</fullName>
    </submittedName>
</protein>
<evidence type="ECO:0000256" key="1">
    <source>
        <dbReference type="ARBA" id="ARBA00022737"/>
    </source>
</evidence>
<dbReference type="InterPro" id="IPR002110">
    <property type="entry name" value="Ankyrin_rpt"/>
</dbReference>
<dbReference type="PANTHER" id="PTHR24198:SF165">
    <property type="entry name" value="ANKYRIN REPEAT-CONTAINING PROTEIN-RELATED"/>
    <property type="match status" value="1"/>
</dbReference>
<dbReference type="AlphaFoldDB" id="A0AA36HYX2"/>
<evidence type="ECO:0000313" key="4">
    <source>
        <dbReference type="EMBL" id="CAJ1377918.1"/>
    </source>
</evidence>